<evidence type="ECO:0000313" key="2">
    <source>
        <dbReference type="Proteomes" id="UP001152533"/>
    </source>
</evidence>
<sequence length="347" mass="38525">MASAPVTTAPYGPGPTRAPILPPEPIVRHHPIGTAPLDVGIFRNTIVPSFKLHSGLSAAAYVVGRITNRLDTKDWLWPTGQVANAWWSAVGRHLVGGASLASVWKSMNRTETLLLTGVTLWGGRLFYRVAERSTERGHDDPRYEAAKEDPGFWNKAFFTVYLPEALFQTIISLPFTVPFRLQAIGSLLAPSPEWFNAAAVGLFGVGFALEILAYWQLSQFKKSIDNADDSMCKDGVWSIVRHPNHLGDALIHFSFPLLLYATGMLSPLELLGPLANYVFLRYVGGDKENEESQEARYLRETPKKKIDLDRYRQQKNSFWPDRSAVANKWTWTVIGCGLAGAVLEKAS</sequence>
<organism evidence="1 2">
    <name type="scientific">Colletotrichum noveboracense</name>
    <dbReference type="NCBI Taxonomy" id="2664923"/>
    <lineage>
        <taxon>Eukaryota</taxon>
        <taxon>Fungi</taxon>
        <taxon>Dikarya</taxon>
        <taxon>Ascomycota</taxon>
        <taxon>Pezizomycotina</taxon>
        <taxon>Sordariomycetes</taxon>
        <taxon>Hypocreomycetidae</taxon>
        <taxon>Glomerellales</taxon>
        <taxon>Glomerellaceae</taxon>
        <taxon>Colletotrichum</taxon>
        <taxon>Colletotrichum gloeosporioides species complex</taxon>
    </lineage>
</organism>
<name>A0A9W4RW69_9PEZI</name>
<reference evidence="1" key="1">
    <citation type="submission" date="2022-08" db="EMBL/GenBank/DDBJ databases">
        <authorList>
            <person name="Giroux E."/>
            <person name="Giroux E."/>
        </authorList>
    </citation>
    <scope>NUCLEOTIDE SEQUENCE</scope>
    <source>
        <strain evidence="1">H1091258</strain>
    </source>
</reference>
<feature type="non-terminal residue" evidence="1">
    <location>
        <position position="1"/>
    </location>
</feature>
<dbReference type="InterPro" id="IPR010721">
    <property type="entry name" value="UstE-like"/>
</dbReference>
<proteinExistence type="predicted"/>
<dbReference type="Gene3D" id="1.20.120.1630">
    <property type="match status" value="1"/>
</dbReference>
<evidence type="ECO:0000313" key="1">
    <source>
        <dbReference type="EMBL" id="CAI0649598.1"/>
    </source>
</evidence>
<gene>
    <name evidence="1" type="ORF">CGXH109_LOCUS87344</name>
</gene>
<keyword evidence="2" id="KW-1185">Reference proteome</keyword>
<comment type="caution">
    <text evidence="1">The sequence shown here is derived from an EMBL/GenBank/DDBJ whole genome shotgun (WGS) entry which is preliminary data.</text>
</comment>
<dbReference type="Pfam" id="PF06966">
    <property type="entry name" value="DUF1295"/>
    <property type="match status" value="1"/>
</dbReference>
<evidence type="ECO:0008006" key="3">
    <source>
        <dbReference type="Google" id="ProtNLM"/>
    </source>
</evidence>
<dbReference type="EMBL" id="CAMGZC010000721">
    <property type="protein sequence ID" value="CAI0649598.1"/>
    <property type="molecule type" value="Genomic_DNA"/>
</dbReference>
<dbReference type="AlphaFoldDB" id="A0A9W4RW69"/>
<accession>A0A9W4RW69</accession>
<protein>
    <recommendedName>
        <fullName evidence="3">DUF1295-domain-containing protein</fullName>
    </recommendedName>
</protein>
<dbReference type="PANTHER" id="PTHR32251">
    <property type="entry name" value="3-OXO-5-ALPHA-STEROID 4-DEHYDROGENASE"/>
    <property type="match status" value="1"/>
</dbReference>
<dbReference type="Proteomes" id="UP001152533">
    <property type="component" value="Unassembled WGS sequence"/>
</dbReference>
<dbReference type="PANTHER" id="PTHR32251:SF15">
    <property type="entry name" value="3-OXO-5-ALPHA-STEROID 4-DEHYDROGENASE (DUF1295)"/>
    <property type="match status" value="1"/>
</dbReference>
<dbReference type="GO" id="GO:0016020">
    <property type="term" value="C:membrane"/>
    <property type="evidence" value="ECO:0007669"/>
    <property type="project" value="TreeGrafter"/>
</dbReference>